<proteinExistence type="predicted"/>
<gene>
    <name evidence="2" type="ORF">MCOR33_004618</name>
</gene>
<name>A0ABQ8NNB7_PYRGI</name>
<organism evidence="2 3">
    <name type="scientific">Pyricularia grisea</name>
    <name type="common">Crabgrass-specific blast fungus</name>
    <name type="synonym">Magnaporthe grisea</name>
    <dbReference type="NCBI Taxonomy" id="148305"/>
    <lineage>
        <taxon>Eukaryota</taxon>
        <taxon>Fungi</taxon>
        <taxon>Dikarya</taxon>
        <taxon>Ascomycota</taxon>
        <taxon>Pezizomycotina</taxon>
        <taxon>Sordariomycetes</taxon>
        <taxon>Sordariomycetidae</taxon>
        <taxon>Magnaporthales</taxon>
        <taxon>Pyriculariaceae</taxon>
        <taxon>Pyricularia</taxon>
    </lineage>
</organism>
<evidence type="ECO:0000313" key="2">
    <source>
        <dbReference type="EMBL" id="KAI6299486.1"/>
    </source>
</evidence>
<feature type="region of interest" description="Disordered" evidence="1">
    <location>
        <begin position="129"/>
        <end position="158"/>
    </location>
</feature>
<evidence type="ECO:0000256" key="1">
    <source>
        <dbReference type="SAM" id="MobiDB-lite"/>
    </source>
</evidence>
<sequence>MASQQQNERSNNDRLALAQLPLDTVMSGYTHYELNENLEIEKWHRPAALAAPAPGTLLPPSPEENIERSLELRARWEEQPEVPTDKVPDDLAEAERKSIQVLVMRIDKRLGYLEPSDLDWPAKLPSRAQLARMAQRRPRPRPSTTAAKARERGGAVRPEPVFWGNGLRRVTLGKDYKASRMIKAILDGARANGKARALRGPRR</sequence>
<reference evidence="2" key="1">
    <citation type="submission" date="2021-01" db="EMBL/GenBank/DDBJ databases">
        <title>Deciphering the adaptive evolutionary patterns associated with biogeogrpahic diversity in the finger millet blast pathogen Magnaporthe oryzae in Eastern Africa.</title>
        <authorList>
            <person name="Onyema G."/>
            <person name="Shittu T.A."/>
            <person name="Dodsworth S."/>
            <person name="Devilliers S."/>
            <person name="Muthumeenakshi S."/>
            <person name="Sreenivasaprasad S."/>
        </authorList>
    </citation>
    <scope>NUCLEOTIDE SEQUENCE</scope>
    <source>
        <strain evidence="2">D15/s37</strain>
    </source>
</reference>
<evidence type="ECO:0000313" key="3">
    <source>
        <dbReference type="Proteomes" id="UP001059893"/>
    </source>
</evidence>
<protein>
    <submittedName>
        <fullName evidence="2">Uncharacterized protein</fullName>
    </submittedName>
</protein>
<accession>A0ABQ8NNB7</accession>
<dbReference type="Proteomes" id="UP001059893">
    <property type="component" value="Unassembled WGS sequence"/>
</dbReference>
<comment type="caution">
    <text evidence="2">The sequence shown here is derived from an EMBL/GenBank/DDBJ whole genome shotgun (WGS) entry which is preliminary data.</text>
</comment>
<dbReference type="EMBL" id="JABSND010000068">
    <property type="protein sequence ID" value="KAI6299486.1"/>
    <property type="molecule type" value="Genomic_DNA"/>
</dbReference>
<keyword evidence="3" id="KW-1185">Reference proteome</keyword>